<dbReference type="EMBL" id="FRAN01000004">
    <property type="protein sequence ID" value="SHL00689.1"/>
    <property type="molecule type" value="Genomic_DNA"/>
</dbReference>
<keyword evidence="4" id="KW-1185">Reference proteome</keyword>
<dbReference type="AlphaFoldDB" id="E7QW13"/>
<organism evidence="1 3">
    <name type="scientific">Haladaptatus paucihalophilus DX253</name>
    <dbReference type="NCBI Taxonomy" id="797209"/>
    <lineage>
        <taxon>Archaea</taxon>
        <taxon>Methanobacteriati</taxon>
        <taxon>Methanobacteriota</taxon>
        <taxon>Stenosarchaea group</taxon>
        <taxon>Halobacteria</taxon>
        <taxon>Halobacteriales</taxon>
        <taxon>Haladaptataceae</taxon>
        <taxon>Haladaptatus</taxon>
    </lineage>
</organism>
<dbReference type="EMBL" id="AEMG01000015">
    <property type="protein sequence ID" value="EFW91426.1"/>
    <property type="molecule type" value="Genomic_DNA"/>
</dbReference>
<evidence type="ECO:0000313" key="4">
    <source>
        <dbReference type="Proteomes" id="UP000184203"/>
    </source>
</evidence>
<reference evidence="1 3" key="1">
    <citation type="journal article" date="2014" name="ISME J.">
        <title>Trehalose/2-sulfotrehalose biosynthesis and glycine-betaine uptake are widely spread mechanisms for osmoadaptation in the Halobacteriales.</title>
        <authorList>
            <person name="Youssef N.H."/>
            <person name="Savage-Ashlock K.N."/>
            <person name="McCully A.L."/>
            <person name="Luedtke B."/>
            <person name="Shaw E.I."/>
            <person name="Hoff W.D."/>
            <person name="Elshahed M.S."/>
        </authorList>
    </citation>
    <scope>NUCLEOTIDE SEQUENCE [LARGE SCALE GENOMIC DNA]</scope>
    <source>
        <strain evidence="1 3">DX253</strain>
    </source>
</reference>
<dbReference type="eggNOG" id="arCOG10153">
    <property type="taxonomic scope" value="Archaea"/>
</dbReference>
<evidence type="ECO:0000313" key="3">
    <source>
        <dbReference type="Proteomes" id="UP000003751"/>
    </source>
</evidence>
<dbReference type="Proteomes" id="UP000003751">
    <property type="component" value="Unassembled WGS sequence"/>
</dbReference>
<reference evidence="4" key="2">
    <citation type="submission" date="2016-11" db="EMBL/GenBank/DDBJ databases">
        <authorList>
            <person name="Varghese N."/>
            <person name="Submissions S."/>
        </authorList>
    </citation>
    <scope>NUCLEOTIDE SEQUENCE [LARGE SCALE GENOMIC DNA]</scope>
    <source>
        <strain evidence="4">DX253</strain>
    </source>
</reference>
<dbReference type="PANTHER" id="PTHR35519">
    <property type="entry name" value="MEMBRANE PROTEINS"/>
    <property type="match status" value="1"/>
</dbReference>
<evidence type="ECO:0000313" key="1">
    <source>
        <dbReference type="EMBL" id="EFW91426.1"/>
    </source>
</evidence>
<dbReference type="PANTHER" id="PTHR35519:SF2">
    <property type="entry name" value="PH DOMAIN PROTEIN"/>
    <property type="match status" value="1"/>
</dbReference>
<reference evidence="2" key="3">
    <citation type="submission" date="2016-11" db="EMBL/GenBank/DDBJ databases">
        <authorList>
            <person name="Jaros S."/>
            <person name="Januszkiewicz K."/>
            <person name="Wedrychowicz H."/>
        </authorList>
    </citation>
    <scope>NUCLEOTIDE SEQUENCE [LARGE SCALE GENOMIC DNA]</scope>
    <source>
        <strain evidence="2">DX253</strain>
    </source>
</reference>
<name>E7QW13_HALPU</name>
<dbReference type="RefSeq" id="WP_007981118.1">
    <property type="nucleotide sequence ID" value="NZ_AEMG01000015.1"/>
</dbReference>
<dbReference type="OrthoDB" id="156248at2157"/>
<gene>
    <name evidence="2" type="ORF">SAMN05444342_2717</name>
    <name evidence="1" type="ORF">ZOD2009_15006</name>
</gene>
<evidence type="ECO:0000313" key="2">
    <source>
        <dbReference type="EMBL" id="SHL00689.1"/>
    </source>
</evidence>
<proteinExistence type="predicted"/>
<dbReference type="PATRIC" id="fig|797209.4.peg.2961"/>
<evidence type="ECO:0008006" key="5">
    <source>
        <dbReference type="Google" id="ProtNLM"/>
    </source>
</evidence>
<dbReference type="Pfam" id="PF13430">
    <property type="entry name" value="DUF4112"/>
    <property type="match status" value="1"/>
</dbReference>
<dbReference type="InterPro" id="IPR025187">
    <property type="entry name" value="DUF4112"/>
</dbReference>
<sequence length="149" mass="16267">MSRNSDLKDEFDFEGELPPTLDRAAIDRMRTVARVFDDFMRVPGTDFRVGLDPILGALPGVGDVISAGLSLYLVLEAARLGVSFTTLLRMIANVSIDVVGGSLPVVGGIIDAVWKANKRNIELVLEDLAHDPLDDDFDNDPEVVEIEIE</sequence>
<protein>
    <recommendedName>
        <fullName evidence="5">DUF4112 domain-containing protein</fullName>
    </recommendedName>
</protein>
<dbReference type="Proteomes" id="UP000184203">
    <property type="component" value="Unassembled WGS sequence"/>
</dbReference>
<accession>E7QW13</accession>